<dbReference type="AlphaFoldDB" id="A0AAD1XEF1"/>
<feature type="domain" description="Endonuclease/exonuclease/phosphatase" evidence="12">
    <location>
        <begin position="58"/>
        <end position="243"/>
    </location>
</feature>
<comment type="subcellular location">
    <subcellularLocation>
        <location evidence="3">Nucleus</location>
        <location evidence="3">PML body</location>
    </subcellularLocation>
</comment>
<feature type="transmembrane region" description="Helical" evidence="11">
    <location>
        <begin position="20"/>
        <end position="37"/>
    </location>
</feature>
<dbReference type="GO" id="GO:0046872">
    <property type="term" value="F:metal ion binding"/>
    <property type="evidence" value="ECO:0007669"/>
    <property type="project" value="UniProtKB-KW"/>
</dbReference>
<evidence type="ECO:0000256" key="4">
    <source>
        <dbReference type="ARBA" id="ARBA00022722"/>
    </source>
</evidence>
<dbReference type="InterPro" id="IPR036691">
    <property type="entry name" value="Endo/exonu/phosph_ase_sf"/>
</dbReference>
<dbReference type="PANTHER" id="PTHR15822:SF4">
    <property type="entry name" value="TYROSYL-DNA PHOSPHODIESTERASE 2"/>
    <property type="match status" value="1"/>
</dbReference>
<dbReference type="GO" id="GO:0003697">
    <property type="term" value="F:single-stranded DNA binding"/>
    <property type="evidence" value="ECO:0007669"/>
    <property type="project" value="TreeGrafter"/>
</dbReference>
<keyword evidence="9" id="KW-0234">DNA repair</keyword>
<keyword evidence="11" id="KW-1133">Transmembrane helix</keyword>
<dbReference type="GO" id="GO:0006302">
    <property type="term" value="P:double-strand break repair"/>
    <property type="evidence" value="ECO:0007669"/>
    <property type="project" value="TreeGrafter"/>
</dbReference>
<comment type="cofactor">
    <cofactor evidence="1">
        <name>Mn(2+)</name>
        <dbReference type="ChEBI" id="CHEBI:29035"/>
    </cofactor>
</comment>
<dbReference type="Gene3D" id="3.60.10.10">
    <property type="entry name" value="Endonuclease/exonuclease/phosphatase"/>
    <property type="match status" value="1"/>
</dbReference>
<dbReference type="InterPro" id="IPR005135">
    <property type="entry name" value="Endo/exonuclease/phosphatase"/>
</dbReference>
<proteinExistence type="predicted"/>
<sequence>MRNVNKTDTNMKKEDKVDLTLLSYNILIPILGNHLFMPRRLIKSITNFEKRYTYHFETLFPRLAPDVLCLQEVTETYIEMLEASKFYKEGGYTRTKQTNYIKHGHTPMVVSKYPMECLTHEDGRFVIAKITKEKQQFIIVCAHLTAYEQKTEERAKEMGIIAEKLKELNIKSPKDTIFLLGDLNLHYPGESKICDQYGFHDLWLERHSHFDGYSWDPQENAMSRWLFPLDNRRMRLDRICLKNSNAFDLIDIQMVAKERIDGFCLQSSDHFGLLATFKQTSKGFTGDQPNAHKQEYAKLAPDSHGFRSIKTIVAYRVITAVTIVLMLLYLIYKVGCFMF</sequence>
<dbReference type="PANTHER" id="PTHR15822">
    <property type="entry name" value="TRAF AND TNF RECEPTOR-ASSOCIATED PROTEIN"/>
    <property type="match status" value="1"/>
</dbReference>
<keyword evidence="6" id="KW-0227">DNA damage</keyword>
<organism evidence="13 14">
    <name type="scientific">Euplotes crassus</name>
    <dbReference type="NCBI Taxonomy" id="5936"/>
    <lineage>
        <taxon>Eukaryota</taxon>
        <taxon>Sar</taxon>
        <taxon>Alveolata</taxon>
        <taxon>Ciliophora</taxon>
        <taxon>Intramacronucleata</taxon>
        <taxon>Spirotrichea</taxon>
        <taxon>Hypotrichia</taxon>
        <taxon>Euplotida</taxon>
        <taxon>Euplotidae</taxon>
        <taxon>Moneuplotes</taxon>
    </lineage>
</organism>
<evidence type="ECO:0000256" key="8">
    <source>
        <dbReference type="ARBA" id="ARBA00022842"/>
    </source>
</evidence>
<keyword evidence="7" id="KW-0378">Hydrolase</keyword>
<evidence type="ECO:0000256" key="2">
    <source>
        <dbReference type="ARBA" id="ARBA00001946"/>
    </source>
</evidence>
<evidence type="ECO:0000256" key="5">
    <source>
        <dbReference type="ARBA" id="ARBA00022723"/>
    </source>
</evidence>
<keyword evidence="14" id="KW-1185">Reference proteome</keyword>
<name>A0AAD1XEF1_EUPCR</name>
<keyword evidence="11" id="KW-0472">Membrane</keyword>
<evidence type="ECO:0000259" key="12">
    <source>
        <dbReference type="Pfam" id="PF03372"/>
    </source>
</evidence>
<gene>
    <name evidence="13" type="ORF">ECRASSUSDP1_LOCUS12944</name>
</gene>
<evidence type="ECO:0000313" key="13">
    <source>
        <dbReference type="EMBL" id="CAI2371620.1"/>
    </source>
</evidence>
<dbReference type="EMBL" id="CAMPGE010012865">
    <property type="protein sequence ID" value="CAI2371620.1"/>
    <property type="molecule type" value="Genomic_DNA"/>
</dbReference>
<evidence type="ECO:0000256" key="11">
    <source>
        <dbReference type="SAM" id="Phobius"/>
    </source>
</evidence>
<keyword evidence="10" id="KW-0539">Nucleus</keyword>
<keyword evidence="8" id="KW-0460">Magnesium</keyword>
<keyword evidence="11" id="KW-0812">Transmembrane</keyword>
<dbReference type="InterPro" id="IPR051547">
    <property type="entry name" value="TDP2-like"/>
</dbReference>
<evidence type="ECO:0000313" key="14">
    <source>
        <dbReference type="Proteomes" id="UP001295684"/>
    </source>
</evidence>
<accession>A0AAD1XEF1</accession>
<reference evidence="13" key="1">
    <citation type="submission" date="2023-07" db="EMBL/GenBank/DDBJ databases">
        <authorList>
            <consortium name="AG Swart"/>
            <person name="Singh M."/>
            <person name="Singh A."/>
            <person name="Seah K."/>
            <person name="Emmerich C."/>
        </authorList>
    </citation>
    <scope>NUCLEOTIDE SEQUENCE</scope>
    <source>
        <strain evidence="13">DP1</strain>
    </source>
</reference>
<evidence type="ECO:0000256" key="9">
    <source>
        <dbReference type="ARBA" id="ARBA00023204"/>
    </source>
</evidence>
<evidence type="ECO:0000256" key="1">
    <source>
        <dbReference type="ARBA" id="ARBA00001936"/>
    </source>
</evidence>
<dbReference type="GO" id="GO:0070260">
    <property type="term" value="F:5'-tyrosyl-DNA phosphodiesterase activity"/>
    <property type="evidence" value="ECO:0007669"/>
    <property type="project" value="TreeGrafter"/>
</dbReference>
<evidence type="ECO:0000256" key="3">
    <source>
        <dbReference type="ARBA" id="ARBA00004322"/>
    </source>
</evidence>
<keyword evidence="5" id="KW-0479">Metal-binding</keyword>
<feature type="transmembrane region" description="Helical" evidence="11">
    <location>
        <begin position="313"/>
        <end position="332"/>
    </location>
</feature>
<evidence type="ECO:0000256" key="7">
    <source>
        <dbReference type="ARBA" id="ARBA00022801"/>
    </source>
</evidence>
<evidence type="ECO:0000256" key="6">
    <source>
        <dbReference type="ARBA" id="ARBA00022763"/>
    </source>
</evidence>
<dbReference type="Pfam" id="PF03372">
    <property type="entry name" value="Exo_endo_phos"/>
    <property type="match status" value="1"/>
</dbReference>
<comment type="caution">
    <text evidence="13">The sequence shown here is derived from an EMBL/GenBank/DDBJ whole genome shotgun (WGS) entry which is preliminary data.</text>
</comment>
<dbReference type="GO" id="GO:0004518">
    <property type="term" value="F:nuclease activity"/>
    <property type="evidence" value="ECO:0007669"/>
    <property type="project" value="UniProtKB-KW"/>
</dbReference>
<dbReference type="GO" id="GO:0005737">
    <property type="term" value="C:cytoplasm"/>
    <property type="evidence" value="ECO:0007669"/>
    <property type="project" value="TreeGrafter"/>
</dbReference>
<evidence type="ECO:0000256" key="10">
    <source>
        <dbReference type="ARBA" id="ARBA00023242"/>
    </source>
</evidence>
<protein>
    <recommendedName>
        <fullName evidence="12">Endonuclease/exonuclease/phosphatase domain-containing protein</fullName>
    </recommendedName>
</protein>
<comment type="cofactor">
    <cofactor evidence="2">
        <name>Mg(2+)</name>
        <dbReference type="ChEBI" id="CHEBI:18420"/>
    </cofactor>
</comment>
<keyword evidence="4" id="KW-0540">Nuclease</keyword>
<dbReference type="SUPFAM" id="SSF56219">
    <property type="entry name" value="DNase I-like"/>
    <property type="match status" value="1"/>
</dbReference>
<dbReference type="Proteomes" id="UP001295684">
    <property type="component" value="Unassembled WGS sequence"/>
</dbReference>